<accession>A0ABD3LW99</accession>
<evidence type="ECO:0000313" key="2">
    <source>
        <dbReference type="EMBL" id="KAL3756050.1"/>
    </source>
</evidence>
<evidence type="ECO:0000313" key="3">
    <source>
        <dbReference type="Proteomes" id="UP001530293"/>
    </source>
</evidence>
<protein>
    <submittedName>
        <fullName evidence="2">Uncharacterized protein</fullName>
    </submittedName>
</protein>
<organism evidence="2 3">
    <name type="scientific">Discostella pseudostelligera</name>
    <dbReference type="NCBI Taxonomy" id="259834"/>
    <lineage>
        <taxon>Eukaryota</taxon>
        <taxon>Sar</taxon>
        <taxon>Stramenopiles</taxon>
        <taxon>Ochrophyta</taxon>
        <taxon>Bacillariophyta</taxon>
        <taxon>Coscinodiscophyceae</taxon>
        <taxon>Thalassiosirophycidae</taxon>
        <taxon>Stephanodiscales</taxon>
        <taxon>Stephanodiscaceae</taxon>
        <taxon>Discostella</taxon>
    </lineage>
</organism>
<comment type="caution">
    <text evidence="2">The sequence shown here is derived from an EMBL/GenBank/DDBJ whole genome shotgun (WGS) entry which is preliminary data.</text>
</comment>
<feature type="region of interest" description="Disordered" evidence="1">
    <location>
        <begin position="33"/>
        <end position="71"/>
    </location>
</feature>
<keyword evidence="3" id="KW-1185">Reference proteome</keyword>
<gene>
    <name evidence="2" type="ORF">ACHAWU_002629</name>
</gene>
<dbReference type="Proteomes" id="UP001530293">
    <property type="component" value="Unassembled WGS sequence"/>
</dbReference>
<dbReference type="EMBL" id="JALLBG020000315">
    <property type="protein sequence ID" value="KAL3756050.1"/>
    <property type="molecule type" value="Genomic_DNA"/>
</dbReference>
<reference evidence="2 3" key="1">
    <citation type="submission" date="2024-10" db="EMBL/GenBank/DDBJ databases">
        <title>Updated reference genomes for cyclostephanoid diatoms.</title>
        <authorList>
            <person name="Roberts W.R."/>
            <person name="Alverson A.J."/>
        </authorList>
    </citation>
    <scope>NUCLEOTIDE SEQUENCE [LARGE SCALE GENOMIC DNA]</scope>
    <source>
        <strain evidence="2 3">AJA232-27</strain>
    </source>
</reference>
<dbReference type="AlphaFoldDB" id="A0ABD3LW99"/>
<feature type="region of interest" description="Disordered" evidence="1">
    <location>
        <begin position="198"/>
        <end position="221"/>
    </location>
</feature>
<proteinExistence type="predicted"/>
<sequence>MIILPFTSRWLRISFASVASLARQWPVGRLPLSSLSSSSSSTADDGNDNGGKSQPHHQEPARRRTRRRTLSLNEDKIPSLADFIHRAKVLKQYRNFIRLAHFIDGKDSITGSSNITDDNKARGCRAALDEVRISYKMGMKIGVDAMAKNMSYVEGERRLRELEQTVGYYPTREQHRLQSPTSKELSYDADSWINIQDEDDPRGRVGVQWPWELSTDDDEVK</sequence>
<name>A0ABD3LW99_9STRA</name>
<evidence type="ECO:0000256" key="1">
    <source>
        <dbReference type="SAM" id="MobiDB-lite"/>
    </source>
</evidence>